<dbReference type="InterPro" id="IPR050706">
    <property type="entry name" value="Cyclic-di-GMP_PDE-like"/>
</dbReference>
<feature type="region of interest" description="Disordered" evidence="1">
    <location>
        <begin position="330"/>
        <end position="356"/>
    </location>
</feature>
<evidence type="ECO:0000313" key="3">
    <source>
        <dbReference type="EMBL" id="SEK15466.1"/>
    </source>
</evidence>
<name>A0AAQ1JYM0_9BURK</name>
<sequence length="356" mass="38534">MDELLERLSQKVAAAQSLEGLVRPLLEMLGTMTGLESTYLTSIDFSREVQTVLYSRNEGRTQVLEGLQVQWFDTLCKRSLESGQRVVSNVKEIWGDSRAAAELDIRTYASAPVCAESGAVIGTLCGISRESLEINSRARSALNVFAKLISEHIERERLIEQLTLANEHLSQRALTDDATALPNRRALQEALGRLLANSSTDGSYVALCIVDLEGFYALNDRHGYAVGEQLLRTSGERMLAASSDDGQLAHIGAGRFAFAGALPSDFAQASAQAEAIAQRLSEAAVGDYILANVTMHYQNALAGGVAVRFVTVAQALDQADQLMLRLKRNRGGERQGASDVQDAPALPARLRQATQA</sequence>
<dbReference type="SUPFAM" id="SSF55781">
    <property type="entry name" value="GAF domain-like"/>
    <property type="match status" value="1"/>
</dbReference>
<evidence type="ECO:0000256" key="1">
    <source>
        <dbReference type="SAM" id="MobiDB-lite"/>
    </source>
</evidence>
<dbReference type="Pfam" id="PF00990">
    <property type="entry name" value="GGDEF"/>
    <property type="match status" value="1"/>
</dbReference>
<evidence type="ECO:0000259" key="2">
    <source>
        <dbReference type="PROSITE" id="PS50887"/>
    </source>
</evidence>
<dbReference type="SMART" id="SM00267">
    <property type="entry name" value="GGDEF"/>
    <property type="match status" value="1"/>
</dbReference>
<dbReference type="Gene3D" id="3.30.450.40">
    <property type="match status" value="1"/>
</dbReference>
<dbReference type="PROSITE" id="PS50887">
    <property type="entry name" value="GGDEF"/>
    <property type="match status" value="1"/>
</dbReference>
<proteinExistence type="predicted"/>
<dbReference type="PANTHER" id="PTHR33121">
    <property type="entry name" value="CYCLIC DI-GMP PHOSPHODIESTERASE PDEF"/>
    <property type="match status" value="1"/>
</dbReference>
<evidence type="ECO:0000313" key="4">
    <source>
        <dbReference type="Proteomes" id="UP000183529"/>
    </source>
</evidence>
<accession>A0AAQ1JYM0</accession>
<dbReference type="AlphaFoldDB" id="A0AAQ1JYM0"/>
<dbReference type="Gene3D" id="3.30.70.270">
    <property type="match status" value="1"/>
</dbReference>
<dbReference type="InterPro" id="IPR000160">
    <property type="entry name" value="GGDEF_dom"/>
</dbReference>
<dbReference type="InterPro" id="IPR029787">
    <property type="entry name" value="Nucleotide_cyclase"/>
</dbReference>
<dbReference type="EMBL" id="FNZM01000039">
    <property type="protein sequence ID" value="SEK15466.1"/>
    <property type="molecule type" value="Genomic_DNA"/>
</dbReference>
<feature type="domain" description="GGDEF" evidence="2">
    <location>
        <begin position="203"/>
        <end position="340"/>
    </location>
</feature>
<gene>
    <name evidence="3" type="ORF">SAMN05216550_13925</name>
</gene>
<dbReference type="PANTHER" id="PTHR33121:SF70">
    <property type="entry name" value="SIGNALING PROTEIN YKOW"/>
    <property type="match status" value="1"/>
</dbReference>
<comment type="caution">
    <text evidence="3">The sequence shown here is derived from an EMBL/GenBank/DDBJ whole genome shotgun (WGS) entry which is preliminary data.</text>
</comment>
<dbReference type="SUPFAM" id="SSF55073">
    <property type="entry name" value="Nucleotide cyclase"/>
    <property type="match status" value="1"/>
</dbReference>
<dbReference type="Proteomes" id="UP000183529">
    <property type="component" value="Unassembled WGS sequence"/>
</dbReference>
<dbReference type="CDD" id="cd01949">
    <property type="entry name" value="GGDEF"/>
    <property type="match status" value="1"/>
</dbReference>
<dbReference type="RefSeq" id="WP_074987758.1">
    <property type="nucleotide sequence ID" value="NZ_CADFGN010000014.1"/>
</dbReference>
<dbReference type="GO" id="GO:0071111">
    <property type="term" value="F:cyclic-guanylate-specific phosphodiesterase activity"/>
    <property type="evidence" value="ECO:0007669"/>
    <property type="project" value="InterPro"/>
</dbReference>
<reference evidence="3 4" key="1">
    <citation type="submission" date="2016-10" db="EMBL/GenBank/DDBJ databases">
        <authorList>
            <person name="Varghese N."/>
            <person name="Submissions S."/>
        </authorList>
    </citation>
    <scope>NUCLEOTIDE SEQUENCE [LARGE SCALE GENOMIC DNA]</scope>
    <source>
        <strain evidence="3 4">LMG 22274</strain>
    </source>
</reference>
<dbReference type="NCBIfam" id="TIGR00254">
    <property type="entry name" value="GGDEF"/>
    <property type="match status" value="1"/>
</dbReference>
<dbReference type="InterPro" id="IPR043128">
    <property type="entry name" value="Rev_trsase/Diguanyl_cyclase"/>
</dbReference>
<dbReference type="InterPro" id="IPR029016">
    <property type="entry name" value="GAF-like_dom_sf"/>
</dbReference>
<protein>
    <submittedName>
        <fullName evidence="3">Diguanylate cyclase</fullName>
    </submittedName>
</protein>
<organism evidence="3 4">
    <name type="scientific">Paraburkholderia tropica</name>
    <dbReference type="NCBI Taxonomy" id="92647"/>
    <lineage>
        <taxon>Bacteria</taxon>
        <taxon>Pseudomonadati</taxon>
        <taxon>Pseudomonadota</taxon>
        <taxon>Betaproteobacteria</taxon>
        <taxon>Burkholderiales</taxon>
        <taxon>Burkholderiaceae</taxon>
        <taxon>Paraburkholderia</taxon>
    </lineage>
</organism>